<dbReference type="Pfam" id="PF07007">
    <property type="entry name" value="LprI"/>
    <property type="match status" value="1"/>
</dbReference>
<evidence type="ECO:0000256" key="1">
    <source>
        <dbReference type="SAM" id="SignalP"/>
    </source>
</evidence>
<feature type="signal peptide" evidence="1">
    <location>
        <begin position="1"/>
        <end position="18"/>
    </location>
</feature>
<proteinExistence type="predicted"/>
<keyword evidence="4" id="KW-1185">Reference proteome</keyword>
<dbReference type="OrthoDB" id="7340239at2"/>
<dbReference type="InterPro" id="IPR009739">
    <property type="entry name" value="LprI-like_N"/>
</dbReference>
<feature type="chain" id="PRO_5019474458" evidence="1">
    <location>
        <begin position="19"/>
        <end position="135"/>
    </location>
</feature>
<comment type="caution">
    <text evidence="3">The sequence shown here is derived from an EMBL/GenBank/DDBJ whole genome shotgun (WGS) entry which is preliminary data.</text>
</comment>
<dbReference type="EMBL" id="RAQO01000006">
    <property type="protein sequence ID" value="RKF17973.1"/>
    <property type="molecule type" value="Genomic_DNA"/>
</dbReference>
<dbReference type="Proteomes" id="UP000286482">
    <property type="component" value="Unassembled WGS sequence"/>
</dbReference>
<evidence type="ECO:0000313" key="4">
    <source>
        <dbReference type="Proteomes" id="UP000286482"/>
    </source>
</evidence>
<keyword evidence="1" id="KW-0732">Signal</keyword>
<evidence type="ECO:0000259" key="2">
    <source>
        <dbReference type="Pfam" id="PF07007"/>
    </source>
</evidence>
<dbReference type="RefSeq" id="WP_120355199.1">
    <property type="nucleotide sequence ID" value="NZ_RAQO01000006.1"/>
</dbReference>
<reference evidence="3 4" key="1">
    <citation type="submission" date="2018-09" db="EMBL/GenBank/DDBJ databases">
        <authorList>
            <person name="Wang Z."/>
        </authorList>
    </citation>
    <scope>NUCLEOTIDE SEQUENCE [LARGE SCALE GENOMIC DNA]</scope>
    <source>
        <strain evidence="3 4">ALS 81</strain>
    </source>
</reference>
<evidence type="ECO:0000313" key="3">
    <source>
        <dbReference type="EMBL" id="RKF17973.1"/>
    </source>
</evidence>
<name>A0A420EBE4_9ALTE</name>
<dbReference type="AlphaFoldDB" id="A0A420EBE4"/>
<gene>
    <name evidence="3" type="ORF">DBZ36_12050</name>
</gene>
<dbReference type="Gene3D" id="1.20.1270.180">
    <property type="match status" value="1"/>
</dbReference>
<accession>A0A420EBE4</accession>
<organism evidence="3 4">
    <name type="scientific">Alginatibacterium sediminis</name>
    <dbReference type="NCBI Taxonomy" id="2164068"/>
    <lineage>
        <taxon>Bacteria</taxon>
        <taxon>Pseudomonadati</taxon>
        <taxon>Pseudomonadota</taxon>
        <taxon>Gammaproteobacteria</taxon>
        <taxon>Alteromonadales</taxon>
        <taxon>Alteromonadaceae</taxon>
        <taxon>Alginatibacterium</taxon>
    </lineage>
</organism>
<sequence>MKKYLVLYLIFSFHSAFASNEVVDCENAVSTPDINYCEGLELAKAEQQMQRYLETSLSHNSFDQPLVDAIGQAQVKWLAYREAHCDAVYTMWREGSIRGLMSLSCQIKLTKQRSFDLWENYLTYMDSTPPVLEQP</sequence>
<protein>
    <submittedName>
        <fullName evidence="3">DUF1311 domain-containing protein</fullName>
    </submittedName>
</protein>
<feature type="domain" description="Lysozyme inhibitor LprI-like N-terminal" evidence="2">
    <location>
        <begin position="25"/>
        <end position="116"/>
    </location>
</feature>